<dbReference type="PANTHER" id="PTHR36529:SF1">
    <property type="entry name" value="GLYCOSYLTRANSFERASE"/>
    <property type="match status" value="1"/>
</dbReference>
<protein>
    <submittedName>
        <fullName evidence="1">Glycosyltransferase</fullName>
    </submittedName>
</protein>
<name>A0A6B2NUR9_9RHOB</name>
<accession>A0A6B2NUR9</accession>
<dbReference type="GO" id="GO:0016740">
    <property type="term" value="F:transferase activity"/>
    <property type="evidence" value="ECO:0007669"/>
    <property type="project" value="UniProtKB-KW"/>
</dbReference>
<organism evidence="1">
    <name type="scientific">Ruegeria sp. PrR005</name>
    <dbReference type="NCBI Taxonomy" id="2706882"/>
    <lineage>
        <taxon>Bacteria</taxon>
        <taxon>Pseudomonadati</taxon>
        <taxon>Pseudomonadota</taxon>
        <taxon>Alphaproteobacteria</taxon>
        <taxon>Rhodobacterales</taxon>
        <taxon>Roseobacteraceae</taxon>
        <taxon>Ruegeria</taxon>
    </lineage>
</organism>
<evidence type="ECO:0000313" key="1">
    <source>
        <dbReference type="EMBL" id="NDW46189.1"/>
    </source>
</evidence>
<sequence>MRRTLVIMVKEPRPGRVKTRLGRDIGMVGAAWWFRHQTRALIRRLRDPRWRIVLAVSPDTEGLASRVWPADLARRPQGHGDLGQRMARQLRGAPRGPVCLIGADIPGVTRAHVARAFSALGAADFVFGPAPDGGYWLVGAARRCALPPGLFGDVRWSSEHALGDTLAGLAGHQVALVDMLQDVDAAADLNAMCLPSLLR</sequence>
<proteinExistence type="predicted"/>
<dbReference type="EMBL" id="JAAGOX010000022">
    <property type="protein sequence ID" value="NDW46189.1"/>
    <property type="molecule type" value="Genomic_DNA"/>
</dbReference>
<reference evidence="1" key="1">
    <citation type="submission" date="2020-02" db="EMBL/GenBank/DDBJ databases">
        <title>Delineation of the pyrene-degrading pathway in Roseobacter clade bacteria by genomic analysis.</title>
        <authorList>
            <person name="Zhou H."/>
            <person name="Wang H."/>
        </authorList>
    </citation>
    <scope>NUCLEOTIDE SEQUENCE</scope>
    <source>
        <strain evidence="1">PrR005</strain>
    </source>
</reference>
<dbReference type="SUPFAM" id="SSF53448">
    <property type="entry name" value="Nucleotide-diphospho-sugar transferases"/>
    <property type="match status" value="1"/>
</dbReference>
<dbReference type="Gene3D" id="3.90.550.10">
    <property type="entry name" value="Spore Coat Polysaccharide Biosynthesis Protein SpsA, Chain A"/>
    <property type="match status" value="1"/>
</dbReference>
<dbReference type="Pfam" id="PF09837">
    <property type="entry name" value="DUF2064"/>
    <property type="match status" value="1"/>
</dbReference>
<dbReference type="NCBIfam" id="TIGR04282">
    <property type="entry name" value="glyco_like_cofC"/>
    <property type="match status" value="1"/>
</dbReference>
<comment type="caution">
    <text evidence="1">The sequence shown here is derived from an EMBL/GenBank/DDBJ whole genome shotgun (WGS) entry which is preliminary data.</text>
</comment>
<keyword evidence="1" id="KW-0808">Transferase</keyword>
<dbReference type="InterPro" id="IPR029044">
    <property type="entry name" value="Nucleotide-diphossugar_trans"/>
</dbReference>
<dbReference type="RefSeq" id="WP_164131019.1">
    <property type="nucleotide sequence ID" value="NZ_JAAGOX010000022.1"/>
</dbReference>
<gene>
    <name evidence="1" type="ORF">G0P99_14570</name>
</gene>
<dbReference type="PANTHER" id="PTHR36529">
    <property type="entry name" value="SLL1095 PROTEIN"/>
    <property type="match status" value="1"/>
</dbReference>
<dbReference type="InterPro" id="IPR018641">
    <property type="entry name" value="Trfase_1_rSAM/seldom-assoc"/>
</dbReference>
<dbReference type="AlphaFoldDB" id="A0A6B2NUR9"/>